<feature type="compositionally biased region" description="Basic and acidic residues" evidence="1">
    <location>
        <begin position="79"/>
        <end position="89"/>
    </location>
</feature>
<accession>A0AAD5RC71</accession>
<organism evidence="2 3">
    <name type="scientific">Parelaphostrongylus tenuis</name>
    <name type="common">Meningeal worm</name>
    <dbReference type="NCBI Taxonomy" id="148309"/>
    <lineage>
        <taxon>Eukaryota</taxon>
        <taxon>Metazoa</taxon>
        <taxon>Ecdysozoa</taxon>
        <taxon>Nematoda</taxon>
        <taxon>Chromadorea</taxon>
        <taxon>Rhabditida</taxon>
        <taxon>Rhabditina</taxon>
        <taxon>Rhabditomorpha</taxon>
        <taxon>Strongyloidea</taxon>
        <taxon>Metastrongylidae</taxon>
        <taxon>Parelaphostrongylus</taxon>
    </lineage>
</organism>
<dbReference type="EMBL" id="JAHQIW010007340">
    <property type="protein sequence ID" value="KAJ1373705.1"/>
    <property type="molecule type" value="Genomic_DNA"/>
</dbReference>
<sequence>MLYWEWRRIVRQKIRSSVPRPKLTYQQWAKRRLIISFVLFFIGWKAFGLTLSDMVLWTVDEDTGEGRFITPMEARNRRKERESAEELRRAKAQSLPQFDFDD</sequence>
<name>A0AAD5RC71_PARTN</name>
<dbReference type="Proteomes" id="UP001196413">
    <property type="component" value="Unassembled WGS sequence"/>
</dbReference>
<proteinExistence type="predicted"/>
<reference evidence="2" key="1">
    <citation type="submission" date="2021-06" db="EMBL/GenBank/DDBJ databases">
        <title>Parelaphostrongylus tenuis whole genome reference sequence.</title>
        <authorList>
            <person name="Garwood T.J."/>
            <person name="Larsen P.A."/>
            <person name="Fountain-Jones N.M."/>
            <person name="Garbe J.R."/>
            <person name="Macchietto M.G."/>
            <person name="Kania S.A."/>
            <person name="Gerhold R.W."/>
            <person name="Richards J.E."/>
            <person name="Wolf T.M."/>
        </authorList>
    </citation>
    <scope>NUCLEOTIDE SEQUENCE</scope>
    <source>
        <strain evidence="2">MNPRO001-30</strain>
        <tissue evidence="2">Meninges</tissue>
    </source>
</reference>
<gene>
    <name evidence="2" type="ORF">KIN20_036184</name>
</gene>
<keyword evidence="3" id="KW-1185">Reference proteome</keyword>
<comment type="caution">
    <text evidence="2">The sequence shown here is derived from an EMBL/GenBank/DDBJ whole genome shotgun (WGS) entry which is preliminary data.</text>
</comment>
<protein>
    <submittedName>
        <fullName evidence="2">Uncharacterized protein</fullName>
    </submittedName>
</protein>
<evidence type="ECO:0000256" key="1">
    <source>
        <dbReference type="SAM" id="MobiDB-lite"/>
    </source>
</evidence>
<evidence type="ECO:0000313" key="3">
    <source>
        <dbReference type="Proteomes" id="UP001196413"/>
    </source>
</evidence>
<feature type="region of interest" description="Disordered" evidence="1">
    <location>
        <begin position="72"/>
        <end position="102"/>
    </location>
</feature>
<evidence type="ECO:0000313" key="2">
    <source>
        <dbReference type="EMBL" id="KAJ1373705.1"/>
    </source>
</evidence>
<dbReference type="AlphaFoldDB" id="A0AAD5RC71"/>